<keyword evidence="3" id="KW-1185">Reference proteome</keyword>
<feature type="compositionally biased region" description="Low complexity" evidence="1">
    <location>
        <begin position="92"/>
        <end position="113"/>
    </location>
</feature>
<reference evidence="2 3" key="1">
    <citation type="submission" date="2014-01" db="EMBL/GenBank/DDBJ databases">
        <authorList>
            <person name="Dobos K."/>
            <person name="Lenaerts A."/>
            <person name="Ordway D."/>
            <person name="DeGroote M.A."/>
            <person name="Parker T."/>
            <person name="Sizemore C."/>
            <person name="Tallon L.J."/>
            <person name="Sadzewicz L.K."/>
            <person name="Sengamalay N."/>
            <person name="Fraser C.M."/>
            <person name="Hine E."/>
            <person name="Shefchek K.A."/>
            <person name="Das S.P."/>
            <person name="Tettelin H."/>
        </authorList>
    </citation>
    <scope>NUCLEOTIDE SEQUENCE [LARGE SCALE GENOMIC DNA]</scope>
    <source>
        <strain evidence="2 3">Harvey</strain>
    </source>
</reference>
<name>A0ABN0R8K4_MYCUL</name>
<dbReference type="Proteomes" id="UP000020681">
    <property type="component" value="Unassembled WGS sequence"/>
</dbReference>
<feature type="region of interest" description="Disordered" evidence="1">
    <location>
        <begin position="85"/>
        <end position="113"/>
    </location>
</feature>
<protein>
    <recommendedName>
        <fullName evidence="4">Anti-sigma-M factor RsmA</fullName>
    </recommendedName>
</protein>
<comment type="caution">
    <text evidence="2">The sequence shown here is derived from an EMBL/GenBank/DDBJ whole genome shotgun (WGS) entry which is preliminary data.</text>
</comment>
<evidence type="ECO:0000313" key="3">
    <source>
        <dbReference type="Proteomes" id="UP000020681"/>
    </source>
</evidence>
<evidence type="ECO:0008006" key="4">
    <source>
        <dbReference type="Google" id="ProtNLM"/>
    </source>
</evidence>
<accession>A0ABN0R8K4</accession>
<gene>
    <name evidence="2" type="ORF">I551_0042</name>
</gene>
<evidence type="ECO:0000256" key="1">
    <source>
        <dbReference type="SAM" id="MobiDB-lite"/>
    </source>
</evidence>
<proteinExistence type="predicted"/>
<organism evidence="2 3">
    <name type="scientific">Mycobacterium ulcerans str. Harvey</name>
    <dbReference type="NCBI Taxonomy" id="1299332"/>
    <lineage>
        <taxon>Bacteria</taxon>
        <taxon>Bacillati</taxon>
        <taxon>Actinomycetota</taxon>
        <taxon>Actinomycetes</taxon>
        <taxon>Mycobacteriales</taxon>
        <taxon>Mycobacteriaceae</taxon>
        <taxon>Mycobacterium</taxon>
        <taxon>Mycobacterium ulcerans group</taxon>
    </lineage>
</organism>
<dbReference type="EMBL" id="JAOL01000062">
    <property type="protein sequence ID" value="EUA93340.1"/>
    <property type="molecule type" value="Genomic_DNA"/>
</dbReference>
<evidence type="ECO:0000313" key="2">
    <source>
        <dbReference type="EMBL" id="EUA93340.1"/>
    </source>
</evidence>
<sequence length="113" mass="11816">MNGAEDETDTDPALTVELLADLQAGLLDDETAAQVRRRIRTDPEAAATLEALQRVRRDVAQAGTDTSGLGDPPPHLPTRITDAVRSATSGGPTAAHAARPAPTRTRTWPASPG</sequence>